<name>A0ACC1LLF3_9FUNG</name>
<dbReference type="EMBL" id="JANBUP010000479">
    <property type="protein sequence ID" value="KAJ2811299.1"/>
    <property type="molecule type" value="Genomic_DNA"/>
</dbReference>
<evidence type="ECO:0000313" key="2">
    <source>
        <dbReference type="Proteomes" id="UP001140096"/>
    </source>
</evidence>
<organism evidence="1 2">
    <name type="scientific">Coemansia furcata</name>
    <dbReference type="NCBI Taxonomy" id="417177"/>
    <lineage>
        <taxon>Eukaryota</taxon>
        <taxon>Fungi</taxon>
        <taxon>Fungi incertae sedis</taxon>
        <taxon>Zoopagomycota</taxon>
        <taxon>Kickxellomycotina</taxon>
        <taxon>Kickxellomycetes</taxon>
        <taxon>Kickxellales</taxon>
        <taxon>Kickxellaceae</taxon>
        <taxon>Coemansia</taxon>
    </lineage>
</organism>
<comment type="caution">
    <text evidence="1">The sequence shown here is derived from an EMBL/GenBank/DDBJ whole genome shotgun (WGS) entry which is preliminary data.</text>
</comment>
<feature type="non-terminal residue" evidence="1">
    <location>
        <position position="413"/>
    </location>
</feature>
<accession>A0ACC1LLF3</accession>
<keyword evidence="1" id="KW-0067">ATP-binding</keyword>
<keyword evidence="2" id="KW-1185">Reference proteome</keyword>
<sequence length="413" mass="46301">MRDNHAKVGRAVMAISVAQATLLIYAWSHRAKTAYFAHAYLALVTLFAVLIAIANATCLAIYVYSDRMLMSVILLLSYARVQLRPVFTRPPVAGSVANLQPLEYTPVSDVKANHNDDDEVTPLARCADEKPMPLVESHEFNVSWYSMLAFSWVNDILRRGTARQLEATDLYHLSDIDMPTPNWHHYVRHRKPGHSLLVTVLIVFAPELILQAVLSMVNSILPLLGLFFLQRILCHIGILDSSNGGCHGLPAEKSIRSMYLDAFGLHIFTLAASILYNQTMWIGHHIETHLKGLLVTELSSKTLHKDEDEDEDDSAPTALAAADGKIMNLLTANILKAVEDSAHLYKVYPLPLMPFACIWYVYLLFEMCMPVGLSMTILYIQMSKVLFRYLAKVEDTLTEVSEKHIAKITAPLQ</sequence>
<dbReference type="Proteomes" id="UP001140096">
    <property type="component" value="Unassembled WGS sequence"/>
</dbReference>
<proteinExistence type="predicted"/>
<protein>
    <submittedName>
        <fullName evidence="1">Transporter of the ATP-binding cassette (ABC)</fullName>
    </submittedName>
</protein>
<reference evidence="1" key="1">
    <citation type="submission" date="2022-07" db="EMBL/GenBank/DDBJ databases">
        <title>Phylogenomic reconstructions and comparative analyses of Kickxellomycotina fungi.</title>
        <authorList>
            <person name="Reynolds N.K."/>
            <person name="Stajich J.E."/>
            <person name="Barry K."/>
            <person name="Grigoriev I.V."/>
            <person name="Crous P."/>
            <person name="Smith M.E."/>
        </authorList>
    </citation>
    <scope>NUCLEOTIDE SEQUENCE</scope>
    <source>
        <strain evidence="1">CBS 102833</strain>
    </source>
</reference>
<evidence type="ECO:0000313" key="1">
    <source>
        <dbReference type="EMBL" id="KAJ2811299.1"/>
    </source>
</evidence>
<keyword evidence="1" id="KW-0547">Nucleotide-binding</keyword>
<gene>
    <name evidence="1" type="primary">YBT1_3</name>
    <name evidence="1" type="ORF">H4S07_002150</name>
</gene>